<dbReference type="PANTHER" id="PTHR42756:SF1">
    <property type="entry name" value="TRANSCRIPTIONAL REPRESSOR OF EMRAB OPERON"/>
    <property type="match status" value="1"/>
</dbReference>
<dbReference type="InterPro" id="IPR036388">
    <property type="entry name" value="WH-like_DNA-bd_sf"/>
</dbReference>
<keyword evidence="1" id="KW-0805">Transcription regulation</keyword>
<gene>
    <name evidence="5" type="ORF">SCFA_950013</name>
</gene>
<keyword evidence="2" id="KW-0238">DNA-binding</keyword>
<dbReference type="Gene3D" id="1.10.10.10">
    <property type="entry name" value="Winged helix-like DNA-binding domain superfamily/Winged helix DNA-binding domain"/>
    <property type="match status" value="1"/>
</dbReference>
<name>A0A485M7L1_9ZZZZ</name>
<dbReference type="PRINTS" id="PR00598">
    <property type="entry name" value="HTHMARR"/>
</dbReference>
<evidence type="ECO:0000256" key="3">
    <source>
        <dbReference type="ARBA" id="ARBA00023163"/>
    </source>
</evidence>
<evidence type="ECO:0000256" key="2">
    <source>
        <dbReference type="ARBA" id="ARBA00023125"/>
    </source>
</evidence>
<dbReference type="Pfam" id="PF01047">
    <property type="entry name" value="MarR"/>
    <property type="match status" value="1"/>
</dbReference>
<dbReference type="EMBL" id="CAADRM010000164">
    <property type="protein sequence ID" value="VFU19027.1"/>
    <property type="molecule type" value="Genomic_DNA"/>
</dbReference>
<protein>
    <submittedName>
        <fullName evidence="5">MarR family transcriptional regulator</fullName>
    </submittedName>
</protein>
<feature type="domain" description="HTH marR-type" evidence="4">
    <location>
        <begin position="1"/>
        <end position="141"/>
    </location>
</feature>
<dbReference type="PANTHER" id="PTHR42756">
    <property type="entry name" value="TRANSCRIPTIONAL REGULATOR, MARR"/>
    <property type="match status" value="1"/>
</dbReference>
<sequence length="162" mass="18175">MDMKNTRKGAFLIAQMHQISGRIFSKLLKDHGIHDITPSQGRILYALWQKDDVPIHRLASETSLKKSTLTVMLDALERSGHIIRIPSGEDRRRIHVRLTDKNRGLWSVYVRVSRQMTSLGYAGFSDSEIDTFEGMLERILANLKSAEEALNGKGASSEGGKP</sequence>
<accession>A0A485M7L1</accession>
<dbReference type="SUPFAM" id="SSF46785">
    <property type="entry name" value="Winged helix' DNA-binding domain"/>
    <property type="match status" value="1"/>
</dbReference>
<reference evidence="5" key="1">
    <citation type="submission" date="2019-03" db="EMBL/GenBank/DDBJ databases">
        <authorList>
            <person name="Hao L."/>
        </authorList>
    </citation>
    <scope>NUCLEOTIDE SEQUENCE</scope>
</reference>
<evidence type="ECO:0000256" key="1">
    <source>
        <dbReference type="ARBA" id="ARBA00023015"/>
    </source>
</evidence>
<organism evidence="5">
    <name type="scientific">anaerobic digester metagenome</name>
    <dbReference type="NCBI Taxonomy" id="1263854"/>
    <lineage>
        <taxon>unclassified sequences</taxon>
        <taxon>metagenomes</taxon>
        <taxon>ecological metagenomes</taxon>
    </lineage>
</organism>
<evidence type="ECO:0000259" key="4">
    <source>
        <dbReference type="PROSITE" id="PS50995"/>
    </source>
</evidence>
<dbReference type="InterPro" id="IPR036390">
    <property type="entry name" value="WH_DNA-bd_sf"/>
</dbReference>
<dbReference type="SMART" id="SM00347">
    <property type="entry name" value="HTH_MARR"/>
    <property type="match status" value="1"/>
</dbReference>
<dbReference type="GO" id="GO:0003700">
    <property type="term" value="F:DNA-binding transcription factor activity"/>
    <property type="evidence" value="ECO:0007669"/>
    <property type="project" value="InterPro"/>
</dbReference>
<proteinExistence type="predicted"/>
<dbReference type="InterPro" id="IPR000835">
    <property type="entry name" value="HTH_MarR-typ"/>
</dbReference>
<dbReference type="AlphaFoldDB" id="A0A485M7L1"/>
<dbReference type="GO" id="GO:0003677">
    <property type="term" value="F:DNA binding"/>
    <property type="evidence" value="ECO:0007669"/>
    <property type="project" value="UniProtKB-KW"/>
</dbReference>
<dbReference type="PROSITE" id="PS50995">
    <property type="entry name" value="HTH_MARR_2"/>
    <property type="match status" value="1"/>
</dbReference>
<keyword evidence="3" id="KW-0804">Transcription</keyword>
<evidence type="ECO:0000313" key="5">
    <source>
        <dbReference type="EMBL" id="VFU19027.1"/>
    </source>
</evidence>